<dbReference type="CDD" id="cd18692">
    <property type="entry name" value="PIN_VapC-like"/>
    <property type="match status" value="1"/>
</dbReference>
<evidence type="ECO:0000256" key="4">
    <source>
        <dbReference type="ARBA" id="ARBA00022723"/>
    </source>
</evidence>
<protein>
    <recommendedName>
        <fullName evidence="7">Ribonuclease VapC</fullName>
        <shortName evidence="7">RNase VapC</shortName>
        <ecNumber evidence="7">3.1.-.-</ecNumber>
    </recommendedName>
    <alternativeName>
        <fullName evidence="7">Toxin VapC</fullName>
    </alternativeName>
</protein>
<dbReference type="Proteomes" id="UP000230971">
    <property type="component" value="Unassembled WGS sequence"/>
</dbReference>
<gene>
    <name evidence="7" type="primary">vapC</name>
    <name evidence="9" type="ORF">AWB95_02265</name>
    <name evidence="10" type="ORF">CQY23_14550</name>
</gene>
<evidence type="ECO:0000259" key="8">
    <source>
        <dbReference type="Pfam" id="PF01850"/>
    </source>
</evidence>
<keyword evidence="6 7" id="KW-0460">Magnesium</keyword>
<evidence type="ECO:0000256" key="6">
    <source>
        <dbReference type="ARBA" id="ARBA00022842"/>
    </source>
</evidence>
<dbReference type="HAMAP" id="MF_00265">
    <property type="entry name" value="VapC_Nob1"/>
    <property type="match status" value="1"/>
</dbReference>
<feature type="domain" description="PIN" evidence="8">
    <location>
        <begin position="3"/>
        <end position="118"/>
    </location>
</feature>
<dbReference type="InterPro" id="IPR029060">
    <property type="entry name" value="PIN-like_dom_sf"/>
</dbReference>
<evidence type="ECO:0000313" key="11">
    <source>
        <dbReference type="Proteomes" id="UP000193907"/>
    </source>
</evidence>
<dbReference type="EMBL" id="LQOM01000011">
    <property type="protein sequence ID" value="ORV19107.1"/>
    <property type="molecule type" value="Genomic_DNA"/>
</dbReference>
<keyword evidence="2 7" id="KW-1277">Toxin-antitoxin system</keyword>
<dbReference type="Gene3D" id="3.40.50.1010">
    <property type="entry name" value="5'-nuclease"/>
    <property type="match status" value="1"/>
</dbReference>
<keyword evidence="4 7" id="KW-0479">Metal-binding</keyword>
<organism evidence="9 11">
    <name type="scientific">Mycobacterium celatum</name>
    <dbReference type="NCBI Taxonomy" id="28045"/>
    <lineage>
        <taxon>Bacteria</taxon>
        <taxon>Bacillati</taxon>
        <taxon>Actinomycetota</taxon>
        <taxon>Actinomycetes</taxon>
        <taxon>Mycobacteriales</taxon>
        <taxon>Mycobacteriaceae</taxon>
        <taxon>Mycobacterium</taxon>
    </lineage>
</organism>
<dbReference type="GO" id="GO:0090729">
    <property type="term" value="F:toxin activity"/>
    <property type="evidence" value="ECO:0007669"/>
    <property type="project" value="UniProtKB-KW"/>
</dbReference>
<keyword evidence="5 7" id="KW-0378">Hydrolase</keyword>
<comment type="cofactor">
    <cofactor evidence="1 7">
        <name>Mg(2+)</name>
        <dbReference type="ChEBI" id="CHEBI:18420"/>
    </cofactor>
</comment>
<evidence type="ECO:0000256" key="3">
    <source>
        <dbReference type="ARBA" id="ARBA00022722"/>
    </source>
</evidence>
<dbReference type="Pfam" id="PF01850">
    <property type="entry name" value="PIN"/>
    <property type="match status" value="1"/>
</dbReference>
<evidence type="ECO:0000313" key="12">
    <source>
        <dbReference type="Proteomes" id="UP000230971"/>
    </source>
</evidence>
<accession>A0A1X1RW53</accession>
<comment type="similarity">
    <text evidence="7">Belongs to the PINc/VapC protein family.</text>
</comment>
<dbReference type="InterPro" id="IPR022907">
    <property type="entry name" value="VapC_family"/>
</dbReference>
<dbReference type="GO" id="GO:0000287">
    <property type="term" value="F:magnesium ion binding"/>
    <property type="evidence" value="ECO:0007669"/>
    <property type="project" value="UniProtKB-UniRule"/>
</dbReference>
<evidence type="ECO:0000256" key="5">
    <source>
        <dbReference type="ARBA" id="ARBA00022801"/>
    </source>
</evidence>
<dbReference type="EC" id="3.1.-.-" evidence="7"/>
<name>A0A1X1RW53_MYCCE</name>
<dbReference type="GO" id="GO:0016787">
    <property type="term" value="F:hydrolase activity"/>
    <property type="evidence" value="ECO:0007669"/>
    <property type="project" value="UniProtKB-KW"/>
</dbReference>
<dbReference type="InterPro" id="IPR002716">
    <property type="entry name" value="PIN_dom"/>
</dbReference>
<keyword evidence="3 7" id="KW-0540">Nuclease</keyword>
<sequence length="136" mass="15289">MRFVDANVLLYAISRDRQERDKAKRANEILASRDVALSVQVLQEFYVQATRSNRPDPITHEQAVELVESFMRFPVAPITAGLMQAALATRRRCGISYWDAAIIEAGRSLGCDVVLSEDLSDREDYAGVRVENPFSL</sequence>
<keyword evidence="7" id="KW-0800">Toxin</keyword>
<dbReference type="Proteomes" id="UP000193907">
    <property type="component" value="Unassembled WGS sequence"/>
</dbReference>
<dbReference type="GO" id="GO:0004540">
    <property type="term" value="F:RNA nuclease activity"/>
    <property type="evidence" value="ECO:0007669"/>
    <property type="project" value="InterPro"/>
</dbReference>
<dbReference type="OrthoDB" id="9792015at2"/>
<evidence type="ECO:0000256" key="2">
    <source>
        <dbReference type="ARBA" id="ARBA00022649"/>
    </source>
</evidence>
<feature type="binding site" evidence="7">
    <location>
        <position position="5"/>
    </location>
    <ligand>
        <name>Mg(2+)</name>
        <dbReference type="ChEBI" id="CHEBI:18420"/>
    </ligand>
</feature>
<comment type="function">
    <text evidence="7">Toxic component of a toxin-antitoxin (TA) system. An RNase.</text>
</comment>
<proteinExistence type="inferred from homology"/>
<keyword evidence="11" id="KW-1185">Reference proteome</keyword>
<evidence type="ECO:0000313" key="9">
    <source>
        <dbReference type="EMBL" id="ORV19107.1"/>
    </source>
</evidence>
<dbReference type="AlphaFoldDB" id="A0A1X1RW53"/>
<feature type="binding site" evidence="7">
    <location>
        <position position="99"/>
    </location>
    <ligand>
        <name>Mg(2+)</name>
        <dbReference type="ChEBI" id="CHEBI:18420"/>
    </ligand>
</feature>
<evidence type="ECO:0000256" key="1">
    <source>
        <dbReference type="ARBA" id="ARBA00001946"/>
    </source>
</evidence>
<dbReference type="RefSeq" id="WP_062539341.1">
    <property type="nucleotide sequence ID" value="NZ_BBUN01000098.1"/>
</dbReference>
<reference evidence="10 12" key="2">
    <citation type="journal article" date="2017" name="Infect. Genet. Evol.">
        <title>The new phylogeny of the genus Mycobacterium: The old and the news.</title>
        <authorList>
            <person name="Tortoli E."/>
            <person name="Fedrizzi T."/>
            <person name="Meehan C.J."/>
            <person name="Trovato A."/>
            <person name="Grottola A."/>
            <person name="Giacobazzi E."/>
            <person name="Serpini G.F."/>
            <person name="Tagliazucchi S."/>
            <person name="Fabio A."/>
            <person name="Bettua C."/>
            <person name="Bertorelli R."/>
            <person name="Frascaro F."/>
            <person name="De Sanctis V."/>
            <person name="Pecorari M."/>
            <person name="Jousson O."/>
            <person name="Segata N."/>
            <person name="Cirillo D.M."/>
        </authorList>
    </citation>
    <scope>NUCLEOTIDE SEQUENCE [LARGE SCALE GENOMIC DNA]</scope>
    <source>
        <strain evidence="10 12">NCTC 12882</strain>
    </source>
</reference>
<evidence type="ECO:0000313" key="10">
    <source>
        <dbReference type="EMBL" id="PIB78285.1"/>
    </source>
</evidence>
<comment type="caution">
    <text evidence="9">The sequence shown here is derived from an EMBL/GenBank/DDBJ whole genome shotgun (WGS) entry which is preliminary data.</text>
</comment>
<dbReference type="STRING" id="28045.AWB95_02265"/>
<dbReference type="EMBL" id="PDKV01000017">
    <property type="protein sequence ID" value="PIB78285.1"/>
    <property type="molecule type" value="Genomic_DNA"/>
</dbReference>
<reference evidence="9 11" key="1">
    <citation type="submission" date="2016-01" db="EMBL/GenBank/DDBJ databases">
        <title>The new phylogeny of the genus Mycobacterium.</title>
        <authorList>
            <person name="Tarcisio F."/>
            <person name="Conor M."/>
            <person name="Antonella G."/>
            <person name="Elisabetta G."/>
            <person name="Giulia F.S."/>
            <person name="Sara T."/>
            <person name="Anna F."/>
            <person name="Clotilde B."/>
            <person name="Roberto B."/>
            <person name="Veronica D.S."/>
            <person name="Fabio R."/>
            <person name="Monica P."/>
            <person name="Olivier J."/>
            <person name="Enrico T."/>
            <person name="Nicola S."/>
        </authorList>
    </citation>
    <scope>NUCLEOTIDE SEQUENCE [LARGE SCALE GENOMIC DNA]</scope>
    <source>
        <strain evidence="9 11">DSM 44243</strain>
    </source>
</reference>
<dbReference type="SUPFAM" id="SSF88723">
    <property type="entry name" value="PIN domain-like"/>
    <property type="match status" value="1"/>
</dbReference>
<evidence type="ECO:0000256" key="7">
    <source>
        <dbReference type="HAMAP-Rule" id="MF_00265"/>
    </source>
</evidence>